<feature type="compositionally biased region" description="Polar residues" evidence="4">
    <location>
        <begin position="176"/>
        <end position="188"/>
    </location>
</feature>
<dbReference type="InterPro" id="IPR036388">
    <property type="entry name" value="WH-like_DNA-bd_sf"/>
</dbReference>
<dbReference type="Proteomes" id="UP000230750">
    <property type="component" value="Unassembled WGS sequence"/>
</dbReference>
<evidence type="ECO:0000256" key="4">
    <source>
        <dbReference type="SAM" id="MobiDB-lite"/>
    </source>
</evidence>
<reference evidence="7 8" key="1">
    <citation type="journal article" date="2017" name="PLoS Biol.">
        <title>The sea cucumber genome provides insights into morphological evolution and visceral regeneration.</title>
        <authorList>
            <person name="Zhang X."/>
            <person name="Sun L."/>
            <person name="Yuan J."/>
            <person name="Sun Y."/>
            <person name="Gao Y."/>
            <person name="Zhang L."/>
            <person name="Li S."/>
            <person name="Dai H."/>
            <person name="Hamel J.F."/>
            <person name="Liu C."/>
            <person name="Yu Y."/>
            <person name="Liu S."/>
            <person name="Lin W."/>
            <person name="Guo K."/>
            <person name="Jin S."/>
            <person name="Xu P."/>
            <person name="Storey K.B."/>
            <person name="Huan P."/>
            <person name="Zhang T."/>
            <person name="Zhou Y."/>
            <person name="Zhang J."/>
            <person name="Lin C."/>
            <person name="Li X."/>
            <person name="Xing L."/>
            <person name="Huo D."/>
            <person name="Sun M."/>
            <person name="Wang L."/>
            <person name="Mercier A."/>
            <person name="Li F."/>
            <person name="Yang H."/>
            <person name="Xiang J."/>
        </authorList>
    </citation>
    <scope>NUCLEOTIDE SEQUENCE [LARGE SCALE GENOMIC DNA]</scope>
    <source>
        <strain evidence="7">Shaxun</strain>
        <tissue evidence="7">Muscle</tissue>
    </source>
</reference>
<dbReference type="GO" id="GO:0005634">
    <property type="term" value="C:nucleus"/>
    <property type="evidence" value="ECO:0007669"/>
    <property type="project" value="UniProtKB-SubCell"/>
</dbReference>
<feature type="compositionally biased region" description="Low complexity" evidence="4">
    <location>
        <begin position="592"/>
        <end position="602"/>
    </location>
</feature>
<keyword evidence="2 3" id="KW-0238">DNA-binding</keyword>
<evidence type="ECO:0000256" key="1">
    <source>
        <dbReference type="ARBA" id="ARBA00005562"/>
    </source>
</evidence>
<gene>
    <name evidence="7" type="ORF">BSL78_15291</name>
</gene>
<evidence type="ECO:0008006" key="9">
    <source>
        <dbReference type="Google" id="ProtNLM"/>
    </source>
</evidence>
<dbReference type="Gene3D" id="1.10.150.50">
    <property type="entry name" value="Transcription Factor, Ets-1"/>
    <property type="match status" value="1"/>
</dbReference>
<dbReference type="PROSITE" id="PS51433">
    <property type="entry name" value="PNT"/>
    <property type="match status" value="1"/>
</dbReference>
<feature type="domain" description="PNT" evidence="6">
    <location>
        <begin position="1"/>
        <end position="74"/>
    </location>
</feature>
<sequence length="636" mass="70896">MMQPEKPPKCWTKGEVKQWLVWCKEEFSLDNVEVDRFSMNGKALCLLGRDAFLLRAPFAGDVLFEYLQRMLSTDNSSKMTQERNTIPTRPEPLYRHMYFPSGEPPATCLTSTGQMSGQMNMTTAMDPEYHKRLLEHADAALNLSIPEKANSDSGNSSPGITDEDLQGTPSRCRAFQNMSSLGTNSRSHVATFHPESGGRLSPSASRSPEHVSAVVPKKRPFQYYEQAKVDYPQECSPPHTYSSPDRTCMASKSTAVSGLDSSGHKSSFAIRTPKPVMTSSSDARSSFLSQRRSDSAVLCPPYGKLVESEVFSESSHRQTVASHHPPVFFPQLGPLGSASYQSDFHRNTALGSWGHVEAPPGLHLMNVLPRNTKLRGRSDSSSSENSYFLKQGSPMEMVRQSPPRPEHGTGSPPCERIGKDCRLLWDFIIQLLSDDTFKPYISWENREKRIFRIHDQQKIAQLWGQQKNRTNMTYEKMSRALRYYYKMGIIQKEQGQKLTYRFLQDRNGIANAPRFSKFGKLRQAEKRKLESEAAKVGPGSVPATSSASHVPVINQGSPHYQSHPTAHVSYNTATSKNLTRPIGLNPTNILPSSSSTSHSSSSLMAGSRNIETTPPSFQSNETLHNNRVTVKSEPGV</sequence>
<dbReference type="AlphaFoldDB" id="A0A2G8KIM8"/>
<dbReference type="InterPro" id="IPR013761">
    <property type="entry name" value="SAM/pointed_sf"/>
</dbReference>
<accession>A0A2G8KIM8</accession>
<feature type="region of interest" description="Disordered" evidence="4">
    <location>
        <begin position="374"/>
        <end position="413"/>
    </location>
</feature>
<feature type="domain" description="ETS" evidence="5">
    <location>
        <begin position="422"/>
        <end position="503"/>
    </location>
</feature>
<dbReference type="SMART" id="SM00251">
    <property type="entry name" value="SAM_PNT"/>
    <property type="match status" value="1"/>
</dbReference>
<dbReference type="GO" id="GO:0043565">
    <property type="term" value="F:sequence-specific DNA binding"/>
    <property type="evidence" value="ECO:0007669"/>
    <property type="project" value="InterPro"/>
</dbReference>
<dbReference type="InterPro" id="IPR000418">
    <property type="entry name" value="Ets_dom"/>
</dbReference>
<feature type="compositionally biased region" description="Polar residues" evidence="4">
    <location>
        <begin position="542"/>
        <end position="565"/>
    </location>
</feature>
<evidence type="ECO:0000313" key="8">
    <source>
        <dbReference type="Proteomes" id="UP000230750"/>
    </source>
</evidence>
<organism evidence="7 8">
    <name type="scientific">Stichopus japonicus</name>
    <name type="common">Sea cucumber</name>
    <dbReference type="NCBI Taxonomy" id="307972"/>
    <lineage>
        <taxon>Eukaryota</taxon>
        <taxon>Metazoa</taxon>
        <taxon>Echinodermata</taxon>
        <taxon>Eleutherozoa</taxon>
        <taxon>Echinozoa</taxon>
        <taxon>Holothuroidea</taxon>
        <taxon>Aspidochirotacea</taxon>
        <taxon>Aspidochirotida</taxon>
        <taxon>Stichopodidae</taxon>
        <taxon>Apostichopus</taxon>
    </lineage>
</organism>
<evidence type="ECO:0000256" key="2">
    <source>
        <dbReference type="ARBA" id="ARBA00023125"/>
    </source>
</evidence>
<dbReference type="InterPro" id="IPR046328">
    <property type="entry name" value="ETS_fam"/>
</dbReference>
<dbReference type="GO" id="GO:0030154">
    <property type="term" value="P:cell differentiation"/>
    <property type="evidence" value="ECO:0007669"/>
    <property type="project" value="TreeGrafter"/>
</dbReference>
<keyword evidence="3" id="KW-0539">Nucleus</keyword>
<dbReference type="InterPro" id="IPR036390">
    <property type="entry name" value="WH_DNA-bd_sf"/>
</dbReference>
<proteinExistence type="inferred from homology"/>
<name>A0A2G8KIM8_STIJA</name>
<dbReference type="InterPro" id="IPR003118">
    <property type="entry name" value="Pointed_dom"/>
</dbReference>
<dbReference type="STRING" id="307972.A0A2G8KIM8"/>
<evidence type="ECO:0000256" key="3">
    <source>
        <dbReference type="RuleBase" id="RU004019"/>
    </source>
</evidence>
<protein>
    <recommendedName>
        <fullName evidence="9">Transcription factor ETV6</fullName>
    </recommendedName>
</protein>
<dbReference type="PANTHER" id="PTHR11849">
    <property type="entry name" value="ETS"/>
    <property type="match status" value="1"/>
</dbReference>
<feature type="compositionally biased region" description="Polar residues" evidence="4">
    <location>
        <begin position="609"/>
        <end position="629"/>
    </location>
</feature>
<dbReference type="SUPFAM" id="SSF46785">
    <property type="entry name" value="Winged helix' DNA-binding domain"/>
    <property type="match status" value="1"/>
</dbReference>
<comment type="subcellular location">
    <subcellularLocation>
        <location evidence="3">Nucleus</location>
    </subcellularLocation>
</comment>
<evidence type="ECO:0000313" key="7">
    <source>
        <dbReference type="EMBL" id="PIK47846.1"/>
    </source>
</evidence>
<dbReference type="Gene3D" id="1.10.10.10">
    <property type="entry name" value="Winged helix-like DNA-binding domain superfamily/Winged helix DNA-binding domain"/>
    <property type="match status" value="1"/>
</dbReference>
<feature type="region of interest" description="Disordered" evidence="4">
    <location>
        <begin position="530"/>
        <end position="565"/>
    </location>
</feature>
<comment type="similarity">
    <text evidence="1 3">Belongs to the ETS family.</text>
</comment>
<evidence type="ECO:0000259" key="5">
    <source>
        <dbReference type="PROSITE" id="PS50061"/>
    </source>
</evidence>
<dbReference type="OrthoDB" id="10042983at2759"/>
<feature type="region of interest" description="Disordered" evidence="4">
    <location>
        <begin position="147"/>
        <end position="213"/>
    </location>
</feature>
<dbReference type="Pfam" id="PF02198">
    <property type="entry name" value="SAM_PNT"/>
    <property type="match status" value="1"/>
</dbReference>
<comment type="caution">
    <text evidence="7">The sequence shown here is derived from an EMBL/GenBank/DDBJ whole genome shotgun (WGS) entry which is preliminary data.</text>
</comment>
<dbReference type="PANTHER" id="PTHR11849:SF201">
    <property type="entry name" value="ETS DNA-BINDING PROTEIN POKKURI"/>
    <property type="match status" value="1"/>
</dbReference>
<dbReference type="PROSITE" id="PS50061">
    <property type="entry name" value="ETS_DOMAIN_3"/>
    <property type="match status" value="1"/>
</dbReference>
<dbReference type="EMBL" id="MRZV01000554">
    <property type="protein sequence ID" value="PIK47846.1"/>
    <property type="molecule type" value="Genomic_DNA"/>
</dbReference>
<dbReference type="SUPFAM" id="SSF47769">
    <property type="entry name" value="SAM/Pointed domain"/>
    <property type="match status" value="1"/>
</dbReference>
<dbReference type="PROSITE" id="PS00346">
    <property type="entry name" value="ETS_DOMAIN_2"/>
    <property type="match status" value="1"/>
</dbReference>
<feature type="region of interest" description="Disordered" evidence="4">
    <location>
        <begin position="577"/>
        <end position="636"/>
    </location>
</feature>
<dbReference type="PRINTS" id="PR00454">
    <property type="entry name" value="ETSDOMAIN"/>
</dbReference>
<keyword evidence="8" id="KW-1185">Reference proteome</keyword>
<evidence type="ECO:0000259" key="6">
    <source>
        <dbReference type="PROSITE" id="PS51433"/>
    </source>
</evidence>
<dbReference type="Pfam" id="PF00178">
    <property type="entry name" value="Ets"/>
    <property type="match status" value="1"/>
</dbReference>
<dbReference type="GO" id="GO:0000981">
    <property type="term" value="F:DNA-binding transcription factor activity, RNA polymerase II-specific"/>
    <property type="evidence" value="ECO:0007669"/>
    <property type="project" value="TreeGrafter"/>
</dbReference>
<dbReference type="SMART" id="SM00413">
    <property type="entry name" value="ETS"/>
    <property type="match status" value="1"/>
</dbReference>